<comment type="similarity">
    <text evidence="2 8">Belongs to the nucleobase:cation symporter-2 (NCS2) (TC 2.A.40) family. Azg-like subfamily.</text>
</comment>
<dbReference type="Proteomes" id="UP000069697">
    <property type="component" value="Unassembled WGS sequence"/>
</dbReference>
<evidence type="ECO:0000256" key="9">
    <source>
        <dbReference type="SAM" id="Phobius"/>
    </source>
</evidence>
<sequence>MDRFFKLKENGTNVRTEIVAGLTTFMTMAYILFVNTLFLGQAGAGMSDNAVFFATAVGAGLMTIIMGLFVNIPIALAPGMGLNAYFMTVVLSSNGAITWQAALGAVFLSGIVFIILTVTKIRQMLLVAVPQSIKMAITVGIGLFITIIGFKLANLVAVTVNVAPDADLSQPIPGSSFNLSLGNFITHHDALLALIGLLLIAILMVMRIKGALLIGIVATTLIGIPMGVTNLSGLSGASWLPNFSDLAVGQLDLKGAISLGLFEIIFIFTFVELFDTFGTMVGTATRMGIMKDKKKGEKTIGKAMLVDAVGVSAGAALGTSTITAYVESASGVEAGGRTGLTSVTTGLLFILALFIAPLALVVPSAATAPALIIVGVLMMSQVRSIEWDDFLQAFPAFLTIVLMPFTGGIANGISAGIVSYVILAVFSNLVTERKVKIHWLMWILAIIVICRYVFIGGE</sequence>
<dbReference type="PANTHER" id="PTHR43337">
    <property type="entry name" value="XANTHINE/URACIL PERMEASE C887.17-RELATED"/>
    <property type="match status" value="1"/>
</dbReference>
<dbReference type="PANTHER" id="PTHR43337:SF1">
    <property type="entry name" value="XANTHINE_URACIL PERMEASE C887.17-RELATED"/>
    <property type="match status" value="1"/>
</dbReference>
<gene>
    <name evidence="11" type="ORF">BK131_26150</name>
    <name evidence="10" type="ORF">PAHA3_5328</name>
</gene>
<comment type="caution">
    <text evidence="10">The sequence shown here is derived from an EMBL/GenBank/DDBJ whole genome shotgun (WGS) entry which is preliminary data.</text>
</comment>
<reference evidence="11 13" key="3">
    <citation type="submission" date="2016-11" db="EMBL/GenBank/DDBJ databases">
        <title>Paenibacillus species isolates.</title>
        <authorList>
            <person name="Beno S.M."/>
        </authorList>
    </citation>
    <scope>NUCLEOTIDE SEQUENCE [LARGE SCALE GENOMIC DNA]</scope>
    <source>
        <strain evidence="11 13">FSL H8-0246</strain>
    </source>
</reference>
<feature type="transmembrane region" description="Helical" evidence="9">
    <location>
        <begin position="303"/>
        <end position="326"/>
    </location>
</feature>
<feature type="transmembrane region" description="Helical" evidence="9">
    <location>
        <begin position="184"/>
        <end position="205"/>
    </location>
</feature>
<dbReference type="OrthoDB" id="9808458at2"/>
<dbReference type="InterPro" id="IPR045018">
    <property type="entry name" value="Azg-like"/>
</dbReference>
<feature type="transmembrane region" description="Helical" evidence="9">
    <location>
        <begin position="96"/>
        <end position="118"/>
    </location>
</feature>
<feature type="transmembrane region" description="Helical" evidence="9">
    <location>
        <begin position="437"/>
        <end position="455"/>
    </location>
</feature>
<protein>
    <submittedName>
        <fullName evidence="11">Guanine permease</fullName>
    </submittedName>
    <submittedName>
        <fullName evidence="10">Xanthine/uracil/vitamin C permease</fullName>
    </submittedName>
</protein>
<evidence type="ECO:0000313" key="11">
    <source>
        <dbReference type="EMBL" id="OMF08321.1"/>
    </source>
</evidence>
<evidence type="ECO:0000256" key="1">
    <source>
        <dbReference type="ARBA" id="ARBA00004651"/>
    </source>
</evidence>
<feature type="transmembrane region" description="Helical" evidence="9">
    <location>
        <begin position="139"/>
        <end position="164"/>
    </location>
</feature>
<evidence type="ECO:0000313" key="13">
    <source>
        <dbReference type="Proteomes" id="UP000187134"/>
    </source>
</evidence>
<dbReference type="PIRSF" id="PIRSF005353">
    <property type="entry name" value="PbuG"/>
    <property type="match status" value="1"/>
</dbReference>
<feature type="transmembrane region" description="Helical" evidence="9">
    <location>
        <begin position="51"/>
        <end position="76"/>
    </location>
</feature>
<dbReference type="InterPro" id="IPR006043">
    <property type="entry name" value="NCS2"/>
</dbReference>
<dbReference type="InterPro" id="IPR026033">
    <property type="entry name" value="Azg-like_bact_archaea"/>
</dbReference>
<keyword evidence="4 8" id="KW-1003">Cell membrane</keyword>
<feature type="transmembrane region" description="Helical" evidence="9">
    <location>
        <begin position="20"/>
        <end position="39"/>
    </location>
</feature>
<organism evidence="10 12">
    <name type="scientific">Paenibacillus amylolyticus</name>
    <dbReference type="NCBI Taxonomy" id="1451"/>
    <lineage>
        <taxon>Bacteria</taxon>
        <taxon>Bacillati</taxon>
        <taxon>Bacillota</taxon>
        <taxon>Bacilli</taxon>
        <taxon>Bacillales</taxon>
        <taxon>Paenibacillaceae</taxon>
        <taxon>Paenibacillus</taxon>
    </lineage>
</organism>
<accession>A0A100VSX3</accession>
<comment type="subcellular location">
    <subcellularLocation>
        <location evidence="1 8">Cell membrane</location>
        <topology evidence="1 8">Multi-pass membrane protein</topology>
    </subcellularLocation>
</comment>
<dbReference type="EMBL" id="BCNV01000008">
    <property type="protein sequence ID" value="GAS85206.1"/>
    <property type="molecule type" value="Genomic_DNA"/>
</dbReference>
<dbReference type="GO" id="GO:0005886">
    <property type="term" value="C:plasma membrane"/>
    <property type="evidence" value="ECO:0007669"/>
    <property type="project" value="UniProtKB-SubCell"/>
</dbReference>
<evidence type="ECO:0000256" key="8">
    <source>
        <dbReference type="PIRNR" id="PIRNR005353"/>
    </source>
</evidence>
<dbReference type="GO" id="GO:0005345">
    <property type="term" value="F:purine nucleobase transmembrane transporter activity"/>
    <property type="evidence" value="ECO:0007669"/>
    <property type="project" value="TreeGrafter"/>
</dbReference>
<proteinExistence type="inferred from homology"/>
<evidence type="ECO:0000256" key="2">
    <source>
        <dbReference type="ARBA" id="ARBA00005697"/>
    </source>
</evidence>
<evidence type="ECO:0000256" key="3">
    <source>
        <dbReference type="ARBA" id="ARBA00022448"/>
    </source>
</evidence>
<keyword evidence="7 8" id="KW-0472">Membrane</keyword>
<evidence type="ECO:0000313" key="12">
    <source>
        <dbReference type="Proteomes" id="UP000069697"/>
    </source>
</evidence>
<feature type="transmembrane region" description="Helical" evidence="9">
    <location>
        <begin position="346"/>
        <end position="378"/>
    </location>
</feature>
<evidence type="ECO:0000256" key="6">
    <source>
        <dbReference type="ARBA" id="ARBA00022989"/>
    </source>
</evidence>
<dbReference type="AlphaFoldDB" id="A0A100VSX3"/>
<feature type="transmembrane region" description="Helical" evidence="9">
    <location>
        <begin position="257"/>
        <end position="282"/>
    </location>
</feature>
<name>A0A100VSX3_PAEAM</name>
<dbReference type="EMBL" id="MRTJ01000018">
    <property type="protein sequence ID" value="OMF08321.1"/>
    <property type="molecule type" value="Genomic_DNA"/>
</dbReference>
<feature type="transmembrane region" description="Helical" evidence="9">
    <location>
        <begin position="390"/>
        <end position="407"/>
    </location>
</feature>
<keyword evidence="3 8" id="KW-0813">Transport</keyword>
<keyword evidence="5 8" id="KW-0812">Transmembrane</keyword>
<feature type="transmembrane region" description="Helical" evidence="9">
    <location>
        <begin position="212"/>
        <end position="237"/>
    </location>
</feature>
<keyword evidence="6 8" id="KW-1133">Transmembrane helix</keyword>
<dbReference type="Proteomes" id="UP000187134">
    <property type="component" value="Unassembled WGS sequence"/>
</dbReference>
<dbReference type="RefSeq" id="WP_062837576.1">
    <property type="nucleotide sequence ID" value="NZ_BCNV01000008.1"/>
</dbReference>
<evidence type="ECO:0000256" key="4">
    <source>
        <dbReference type="ARBA" id="ARBA00022475"/>
    </source>
</evidence>
<evidence type="ECO:0000313" key="10">
    <source>
        <dbReference type="EMBL" id="GAS85206.1"/>
    </source>
</evidence>
<feature type="transmembrane region" description="Helical" evidence="9">
    <location>
        <begin position="413"/>
        <end position="430"/>
    </location>
</feature>
<reference evidence="12" key="2">
    <citation type="submission" date="2016-01" db="EMBL/GenBank/DDBJ databases">
        <title>Draft Genome Sequence of Paenibacillus amylolyticus Heshi-A3 that Was Isolated from Fermented Rice Bran with Aging Salted Mackerel, Which Was Named Heshiko as Traditional Fermented Seafood in Japan.</title>
        <authorList>
            <person name="Akuzawa S."/>
            <person name="Nakagawa J."/>
            <person name="Kanekatsu T."/>
            <person name="Kubota E."/>
            <person name="Ohtake R."/>
            <person name="Suzuki T."/>
            <person name="Kanesaki Y."/>
        </authorList>
    </citation>
    <scope>NUCLEOTIDE SEQUENCE [LARGE SCALE GENOMIC DNA]</scope>
    <source>
        <strain evidence="12">Heshi-A3</strain>
    </source>
</reference>
<evidence type="ECO:0000256" key="7">
    <source>
        <dbReference type="ARBA" id="ARBA00023136"/>
    </source>
</evidence>
<reference evidence="10 12" key="1">
    <citation type="journal article" date="2016" name="Genome Announc.">
        <title>Draft Genome Sequence of Paenibacillus amylolyticus Heshi-A3, Isolated from Fermented Rice Bran in a Japanese Fermented Seafood Dish.</title>
        <authorList>
            <person name="Akuzawa S."/>
            <person name="Nagaoka J."/>
            <person name="Kanekatsu M."/>
            <person name="Kubota E."/>
            <person name="Ohtake R."/>
            <person name="Suzuki T."/>
            <person name="Kanesaki Y."/>
        </authorList>
    </citation>
    <scope>NUCLEOTIDE SEQUENCE [LARGE SCALE GENOMIC DNA]</scope>
    <source>
        <strain evidence="10 12">Heshi-A3</strain>
    </source>
</reference>
<evidence type="ECO:0000256" key="5">
    <source>
        <dbReference type="ARBA" id="ARBA00022692"/>
    </source>
</evidence>
<dbReference type="Pfam" id="PF00860">
    <property type="entry name" value="Xan_ur_permease"/>
    <property type="match status" value="1"/>
</dbReference>